<evidence type="ECO:0000256" key="1">
    <source>
        <dbReference type="SAM" id="SignalP"/>
    </source>
</evidence>
<protein>
    <submittedName>
        <fullName evidence="3">DUF4426 domain-containing protein</fullName>
    </submittedName>
</protein>
<name>A0ABT7VSP1_9GAMM</name>
<keyword evidence="1" id="KW-0732">Signal</keyword>
<evidence type="ECO:0000313" key="4">
    <source>
        <dbReference type="Proteomes" id="UP001171945"/>
    </source>
</evidence>
<proteinExistence type="predicted"/>
<evidence type="ECO:0000259" key="2">
    <source>
        <dbReference type="Pfam" id="PF14467"/>
    </source>
</evidence>
<dbReference type="Gene3D" id="2.60.40.3340">
    <property type="entry name" value="Domain of unknown function DUF4426"/>
    <property type="match status" value="1"/>
</dbReference>
<feature type="chain" id="PRO_5046981394" evidence="1">
    <location>
        <begin position="25"/>
        <end position="157"/>
    </location>
</feature>
<sequence>MFVKKTLYSILAISLLALTSHAMAEKSVKTNDGYVIHYNTVNTSFLTPENARIYQIKRSKNRAMLLISVRKGDSEKPKQTQAVKAKVMVQAMNLSEQEKGLDMREVVEGSADTKAIYYVDDFSISNEEMIKFIIQVDSENRGKVHEFDFSQQFFVDK</sequence>
<feature type="domain" description="DUF4426" evidence="2">
    <location>
        <begin position="30"/>
        <end position="156"/>
    </location>
</feature>
<feature type="signal peptide" evidence="1">
    <location>
        <begin position="1"/>
        <end position="24"/>
    </location>
</feature>
<dbReference type="Pfam" id="PF14467">
    <property type="entry name" value="DUF4426"/>
    <property type="match status" value="1"/>
</dbReference>
<keyword evidence="4" id="KW-1185">Reference proteome</keyword>
<organism evidence="3 4">
    <name type="scientific">Candidatus Marithioploca araucensis</name>
    <dbReference type="NCBI Taxonomy" id="70273"/>
    <lineage>
        <taxon>Bacteria</taxon>
        <taxon>Pseudomonadati</taxon>
        <taxon>Pseudomonadota</taxon>
        <taxon>Gammaproteobacteria</taxon>
        <taxon>Thiotrichales</taxon>
        <taxon>Thiotrichaceae</taxon>
        <taxon>Candidatus Marithioploca</taxon>
    </lineage>
</organism>
<dbReference type="EMBL" id="JAUCGM010000124">
    <property type="protein sequence ID" value="MDM8562351.1"/>
    <property type="molecule type" value="Genomic_DNA"/>
</dbReference>
<comment type="caution">
    <text evidence="3">The sequence shown here is derived from an EMBL/GenBank/DDBJ whole genome shotgun (WGS) entry which is preliminary data.</text>
</comment>
<accession>A0ABT7VSP1</accession>
<evidence type="ECO:0000313" key="3">
    <source>
        <dbReference type="EMBL" id="MDM8562351.1"/>
    </source>
</evidence>
<dbReference type="Proteomes" id="UP001171945">
    <property type="component" value="Unassembled WGS sequence"/>
</dbReference>
<dbReference type="InterPro" id="IPR025218">
    <property type="entry name" value="DUF4426"/>
</dbReference>
<gene>
    <name evidence="3" type="ORF">QUF54_03255</name>
</gene>
<reference evidence="3" key="1">
    <citation type="submission" date="2023-06" db="EMBL/GenBank/DDBJ databases">
        <title>Uncultivated large filamentous bacteria from sulfidic sediments reveal new species and different genomic features in energy metabolism and defense.</title>
        <authorList>
            <person name="Fonseca A."/>
        </authorList>
    </citation>
    <scope>NUCLEOTIDE SEQUENCE</scope>
    <source>
        <strain evidence="3">HSG4</strain>
    </source>
</reference>